<accession>A0AAW4WDH3</accession>
<evidence type="ECO:0000256" key="1">
    <source>
        <dbReference type="ARBA" id="ARBA00008061"/>
    </source>
</evidence>
<dbReference type="SUPFAM" id="SSF49452">
    <property type="entry name" value="Starch-binding domain-like"/>
    <property type="match status" value="1"/>
</dbReference>
<proteinExistence type="inferred from homology"/>
<dbReference type="SMART" id="SM00642">
    <property type="entry name" value="Aamy"/>
    <property type="match status" value="1"/>
</dbReference>
<dbReference type="PROSITE" id="PS00018">
    <property type="entry name" value="EF_HAND_1"/>
    <property type="match status" value="1"/>
</dbReference>
<dbReference type="InterPro" id="IPR049117">
    <property type="entry name" value="pulA_all-beta"/>
</dbReference>
<protein>
    <recommendedName>
        <fullName evidence="7">pullulanase</fullName>
        <ecNumber evidence="7">3.2.1.41</ecNumber>
    </recommendedName>
    <alternativeName>
        <fullName evidence="8">Alpha-dextrin endo-1,6-alpha-glucosidase</fullName>
    </alternativeName>
    <alternativeName>
        <fullName evidence="9">Pullulan 6-glucanohydrolase</fullName>
    </alternativeName>
</protein>
<dbReference type="Gene3D" id="3.20.20.80">
    <property type="entry name" value="Glycosidases"/>
    <property type="match status" value="1"/>
</dbReference>
<feature type="domain" description="Glycosyl hydrolase family 13 catalytic" evidence="12">
    <location>
        <begin position="385"/>
        <end position="759"/>
    </location>
</feature>
<dbReference type="CDD" id="cd02860">
    <property type="entry name" value="E_set_Pullulanase"/>
    <property type="match status" value="1"/>
</dbReference>
<dbReference type="EC" id="3.2.1.41" evidence="7"/>
<evidence type="ECO:0000256" key="5">
    <source>
        <dbReference type="ARBA" id="ARBA00023295"/>
    </source>
</evidence>
<evidence type="ECO:0000256" key="4">
    <source>
        <dbReference type="ARBA" id="ARBA00022837"/>
    </source>
</evidence>
<dbReference type="InterPro" id="IPR005323">
    <property type="entry name" value="CBM41_pullulanase"/>
</dbReference>
<dbReference type="Pfam" id="PF21653">
    <property type="entry name" value="pulA_all-beta"/>
    <property type="match status" value="1"/>
</dbReference>
<dbReference type="InterPro" id="IPR013784">
    <property type="entry name" value="Carb-bd-like_fold"/>
</dbReference>
<dbReference type="InterPro" id="IPR011840">
    <property type="entry name" value="PulA_typeI"/>
</dbReference>
<evidence type="ECO:0000259" key="12">
    <source>
        <dbReference type="SMART" id="SM00642"/>
    </source>
</evidence>
<dbReference type="CDD" id="cd11341">
    <property type="entry name" value="AmyAc_Pullulanase_LD-like"/>
    <property type="match status" value="1"/>
</dbReference>
<dbReference type="PANTHER" id="PTHR43002">
    <property type="entry name" value="GLYCOGEN DEBRANCHING ENZYME"/>
    <property type="match status" value="1"/>
</dbReference>
<dbReference type="InterPro" id="IPR004193">
    <property type="entry name" value="Glyco_hydro_13_N"/>
</dbReference>
<evidence type="ECO:0000313" key="13">
    <source>
        <dbReference type="EMBL" id="MCC2240982.1"/>
    </source>
</evidence>
<evidence type="ECO:0000256" key="7">
    <source>
        <dbReference type="ARBA" id="ARBA00024062"/>
    </source>
</evidence>
<dbReference type="Gene3D" id="2.60.40.1180">
    <property type="entry name" value="Golgi alpha-mannosidase II"/>
    <property type="match status" value="1"/>
</dbReference>
<keyword evidence="10" id="KW-0472">Membrane</keyword>
<dbReference type="InterPro" id="IPR006047">
    <property type="entry name" value="GH13_cat_dom"/>
</dbReference>
<dbReference type="GO" id="GO:0005975">
    <property type="term" value="P:carbohydrate metabolic process"/>
    <property type="evidence" value="ECO:0007669"/>
    <property type="project" value="InterPro"/>
</dbReference>
<dbReference type="SUPFAM" id="SSF81296">
    <property type="entry name" value="E set domains"/>
    <property type="match status" value="1"/>
</dbReference>
<dbReference type="InterPro" id="IPR013783">
    <property type="entry name" value="Ig-like_fold"/>
</dbReference>
<dbReference type="EMBL" id="JAJEQW010000001">
    <property type="protein sequence ID" value="MCC2240982.1"/>
    <property type="molecule type" value="Genomic_DNA"/>
</dbReference>
<feature type="chain" id="PRO_5043789609" description="pullulanase" evidence="11">
    <location>
        <begin position="22"/>
        <end position="905"/>
    </location>
</feature>
<dbReference type="Proteomes" id="UP001198893">
    <property type="component" value="Unassembled WGS sequence"/>
</dbReference>
<dbReference type="InterPro" id="IPR014756">
    <property type="entry name" value="Ig_E-set"/>
</dbReference>
<keyword evidence="4" id="KW-0106">Calcium</keyword>
<dbReference type="GO" id="GO:0030246">
    <property type="term" value="F:carbohydrate binding"/>
    <property type="evidence" value="ECO:0007669"/>
    <property type="project" value="InterPro"/>
</dbReference>
<keyword evidence="5 13" id="KW-0326">Glycosidase</keyword>
<dbReference type="NCBIfam" id="TIGR02104">
    <property type="entry name" value="pulA_typeI"/>
    <property type="match status" value="1"/>
</dbReference>
<dbReference type="AlphaFoldDB" id="A0AAW4WDH3"/>
<keyword evidence="10" id="KW-0812">Transmembrane</keyword>
<comment type="caution">
    <text evidence="13">The sequence shown here is derived from an EMBL/GenBank/DDBJ whole genome shotgun (WGS) entry which is preliminary data.</text>
</comment>
<keyword evidence="3 13" id="KW-0378">Hydrolase</keyword>
<dbReference type="Pfam" id="PF00128">
    <property type="entry name" value="Alpha-amylase"/>
    <property type="match status" value="2"/>
</dbReference>
<dbReference type="InterPro" id="IPR013780">
    <property type="entry name" value="Glyco_hydro_b"/>
</dbReference>
<dbReference type="CDD" id="cd10315">
    <property type="entry name" value="CBM41_pullulanase"/>
    <property type="match status" value="1"/>
</dbReference>
<organism evidence="13 14">
    <name type="scientific">Roseburia amylophila</name>
    <dbReference type="NCBI Taxonomy" id="2981794"/>
    <lineage>
        <taxon>Bacteria</taxon>
        <taxon>Bacillati</taxon>
        <taxon>Bacillota</taxon>
        <taxon>Clostridia</taxon>
        <taxon>Lachnospirales</taxon>
        <taxon>Lachnospiraceae</taxon>
        <taxon>Roseburia</taxon>
    </lineage>
</organism>
<keyword evidence="2 11" id="KW-0732">Signal</keyword>
<dbReference type="SUPFAM" id="SSF51445">
    <property type="entry name" value="(Trans)glycosidases"/>
    <property type="match status" value="1"/>
</dbReference>
<name>A0AAW4WDH3_9FIRM</name>
<dbReference type="InterPro" id="IPR018247">
    <property type="entry name" value="EF_Hand_1_Ca_BS"/>
</dbReference>
<comment type="similarity">
    <text evidence="1">Belongs to the glycosyl hydrolase 13 family.</text>
</comment>
<evidence type="ECO:0000256" key="8">
    <source>
        <dbReference type="ARBA" id="ARBA00029618"/>
    </source>
</evidence>
<dbReference type="Pfam" id="PF02922">
    <property type="entry name" value="CBM_48"/>
    <property type="match status" value="1"/>
</dbReference>
<dbReference type="Pfam" id="PF03714">
    <property type="entry name" value="PUD"/>
    <property type="match status" value="1"/>
</dbReference>
<evidence type="ECO:0000313" key="14">
    <source>
        <dbReference type="Proteomes" id="UP001198893"/>
    </source>
</evidence>
<sequence length="905" mass="99542">MKRRGKALGMALLFIMMTVFSVVSDAAMVKADELLIKLHYHRADDNYDGWDVWMWGEGADGAAYELAEEDGDYVATMEVTPGTTSVGFIVRTADWTKDVDEDQFIDISEMVSGTVDIYVESGVKGYTKEYGDDAVTGTKLSGAKYDGEGAVTVQMTGAIEGNLMQAFSIKSADGVAVTIKEVTQDDDFVYQVVVEEPLDAYKSYQITYEGTEYKVVMPSVYSTKEFEEEYTYDGDDLGATWTKDSTAFRLWAPTAQAVSVNLYESGTEGTDDLIESIPMTADINGTWVASKDGDLNGTYYTYTVTINGEEKEANDPYARTTGVNGKRAMIIDLESTNPEGWDSDSKPHAGEGINDAVIYEMHIRDVSSDSSSGIENVGKYLGLTENGTTTENGVPTGLDHIKDLGITHLHLLPFYDYGSVDETKLDTPQFNWGYDPVNYNVPEGSYSTDPYHGEVRVKEAKEMVKTLHDNDISVVMDVVYNHVYNAGEFCFNVIVPEYFSRVNDNGTYSNGSGCGNDTASERSMVKKYIVDSVKYWADEYHIDGFRFDLVGLLDTETMNEVIEEVHKDHPDVIFYGEGWSMQTSLTKEGYSMTTQTNSTEVPEMAFFSDTLRDLLKGNTFSTTEKGFVSGANGKEKTLQKCFMGLSPEWCTTPSQSVNYASCHDNLSLMDRIIRSTPEASVEERIRMNNLAAAIYMTAEGVPFMQAGEEFLRSKEKADGGLDENSYASPDSVNSLKWSNLEDEQYQNVYQYYKGLIAFRKAHPVLRLENAEDVKAHVTPVEDLDANVVAFAITGDVDGETADGMYVIFNANNEKKEVTLPEGNWNVCINDTLAGTDTIETISGTAEVAPVSALILVKGDGNGSTAVASAGTLPAWMAYVFTILVAVVIGACSVWSQKKAGKAGRK</sequence>
<evidence type="ECO:0000256" key="10">
    <source>
        <dbReference type="SAM" id="Phobius"/>
    </source>
</evidence>
<feature type="signal peptide" evidence="11">
    <location>
        <begin position="1"/>
        <end position="21"/>
    </location>
</feature>
<keyword evidence="10" id="KW-1133">Transmembrane helix</keyword>
<dbReference type="RefSeq" id="WP_227709486.1">
    <property type="nucleotide sequence ID" value="NZ_JAJEQW010000001.1"/>
</dbReference>
<dbReference type="Gene3D" id="2.60.40.10">
    <property type="entry name" value="Immunoglobulins"/>
    <property type="match status" value="1"/>
</dbReference>
<gene>
    <name evidence="13" type="primary">pulA</name>
    <name evidence="13" type="ORF">LKD47_01525</name>
</gene>
<feature type="transmembrane region" description="Helical" evidence="10">
    <location>
        <begin position="875"/>
        <end position="895"/>
    </location>
</feature>
<evidence type="ECO:0000256" key="6">
    <source>
        <dbReference type="ARBA" id="ARBA00023965"/>
    </source>
</evidence>
<comment type="catalytic activity">
    <reaction evidence="6">
        <text>Hydrolysis of (1-&gt;6)-alpha-D-glucosidic linkages in pullulan, amylopectin and glycogen, and in the alpha- and beta-limit dextrins of amylopectin and glycogen.</text>
        <dbReference type="EC" id="3.2.1.41"/>
    </reaction>
</comment>
<reference evidence="13" key="1">
    <citation type="submission" date="2021-10" db="EMBL/GenBank/DDBJ databases">
        <title>Anaerobic single-cell dispensing facilitates the cultivation of human gut bacteria.</title>
        <authorList>
            <person name="Afrizal A."/>
        </authorList>
    </citation>
    <scope>NUCLEOTIDE SEQUENCE</scope>
    <source>
        <strain evidence="13">CLA-AA-H204</strain>
    </source>
</reference>
<dbReference type="Gene3D" id="2.60.40.1110">
    <property type="match status" value="1"/>
</dbReference>
<evidence type="ECO:0000256" key="3">
    <source>
        <dbReference type="ARBA" id="ARBA00022801"/>
    </source>
</evidence>
<evidence type="ECO:0000256" key="2">
    <source>
        <dbReference type="ARBA" id="ARBA00022729"/>
    </source>
</evidence>
<dbReference type="GO" id="GO:0051060">
    <property type="term" value="F:pullulanase activity"/>
    <property type="evidence" value="ECO:0007669"/>
    <property type="project" value="UniProtKB-EC"/>
</dbReference>
<evidence type="ECO:0000256" key="9">
    <source>
        <dbReference type="ARBA" id="ARBA00031076"/>
    </source>
</evidence>
<evidence type="ECO:0000256" key="11">
    <source>
        <dbReference type="SAM" id="SignalP"/>
    </source>
</evidence>
<dbReference type="InterPro" id="IPR017853">
    <property type="entry name" value="GH"/>
</dbReference>